<organism evidence="2 3">
    <name type="scientific">Anopheles christyi</name>
    <dbReference type="NCBI Taxonomy" id="43041"/>
    <lineage>
        <taxon>Eukaryota</taxon>
        <taxon>Metazoa</taxon>
        <taxon>Ecdysozoa</taxon>
        <taxon>Arthropoda</taxon>
        <taxon>Hexapoda</taxon>
        <taxon>Insecta</taxon>
        <taxon>Pterygota</taxon>
        <taxon>Neoptera</taxon>
        <taxon>Endopterygota</taxon>
        <taxon>Diptera</taxon>
        <taxon>Nematocera</taxon>
        <taxon>Culicoidea</taxon>
        <taxon>Culicidae</taxon>
        <taxon>Anophelinae</taxon>
        <taxon>Anopheles</taxon>
    </lineage>
</organism>
<dbReference type="Proteomes" id="UP000075881">
    <property type="component" value="Unassembled WGS sequence"/>
</dbReference>
<feature type="signal peptide" evidence="1">
    <location>
        <begin position="1"/>
        <end position="19"/>
    </location>
</feature>
<sequence length="148" mass="14402">MSKILFFISFCAVWLHTNAAPAYQEDPSSVVQSIVPAREGSPVVIVEDAVSSDDSDLEGAEAAHFGYGGGGFGHGGGFGGGYGGGYGHGGGFGGGFGFKKFGGFGGGYGHRGFGGGFPGHGVGGFGGGGGGFIVGGGFIKGGGFYGKK</sequence>
<evidence type="ECO:0000256" key="1">
    <source>
        <dbReference type="SAM" id="SignalP"/>
    </source>
</evidence>
<reference evidence="2" key="2">
    <citation type="submission" date="2020-05" db="UniProtKB">
        <authorList>
            <consortium name="EnsemblMetazoa"/>
        </authorList>
    </citation>
    <scope>IDENTIFICATION</scope>
    <source>
        <strain evidence="2">ACHKN1017</strain>
    </source>
</reference>
<reference evidence="3" key="1">
    <citation type="submission" date="2013-03" db="EMBL/GenBank/DDBJ databases">
        <title>The Genome Sequence of Anopheles christyi ACHKN1017.</title>
        <authorList>
            <consortium name="The Broad Institute Genomics Platform"/>
            <person name="Neafsey D.E."/>
            <person name="Besansky N."/>
            <person name="Walker B."/>
            <person name="Young S.K."/>
            <person name="Zeng Q."/>
            <person name="Gargeya S."/>
            <person name="Fitzgerald M."/>
            <person name="Haas B."/>
            <person name="Abouelleil A."/>
            <person name="Allen A.W."/>
            <person name="Alvarado L."/>
            <person name="Arachchi H.M."/>
            <person name="Berlin A.M."/>
            <person name="Chapman S.B."/>
            <person name="Gainer-Dewar J."/>
            <person name="Goldberg J."/>
            <person name="Griggs A."/>
            <person name="Gujja S."/>
            <person name="Hansen M."/>
            <person name="Howarth C."/>
            <person name="Imamovic A."/>
            <person name="Ireland A."/>
            <person name="Larimer J."/>
            <person name="McCowan C."/>
            <person name="Murphy C."/>
            <person name="Pearson M."/>
            <person name="Poon T.W."/>
            <person name="Priest M."/>
            <person name="Roberts A."/>
            <person name="Saif S."/>
            <person name="Shea T."/>
            <person name="Sisk P."/>
            <person name="Sykes S."/>
            <person name="Wortman J."/>
            <person name="Nusbaum C."/>
            <person name="Birren B."/>
        </authorList>
    </citation>
    <scope>NUCLEOTIDE SEQUENCE [LARGE SCALE GENOMIC DNA]</scope>
    <source>
        <strain evidence="3">ACHKN1017</strain>
    </source>
</reference>
<feature type="chain" id="PRO_5008125464" evidence="1">
    <location>
        <begin position="20"/>
        <end position="148"/>
    </location>
</feature>
<keyword evidence="3" id="KW-1185">Reference proteome</keyword>
<dbReference type="VEuPathDB" id="VectorBase:ACHR008367"/>
<evidence type="ECO:0000313" key="2">
    <source>
        <dbReference type="EnsemblMetazoa" id="ACHR008367-PA"/>
    </source>
</evidence>
<keyword evidence="1" id="KW-0732">Signal</keyword>
<proteinExistence type="predicted"/>
<protein>
    <submittedName>
        <fullName evidence="2">Uncharacterized protein</fullName>
    </submittedName>
</protein>
<dbReference type="EnsemblMetazoa" id="ACHR008367-RA">
    <property type="protein sequence ID" value="ACHR008367-PA"/>
    <property type="gene ID" value="ACHR008367"/>
</dbReference>
<evidence type="ECO:0000313" key="3">
    <source>
        <dbReference type="Proteomes" id="UP000075881"/>
    </source>
</evidence>
<accession>A0A182KC80</accession>
<name>A0A182KC80_9DIPT</name>
<dbReference type="AlphaFoldDB" id="A0A182KC80"/>